<dbReference type="Pfam" id="PF02892">
    <property type="entry name" value="zf-BED"/>
    <property type="match status" value="1"/>
</dbReference>
<dbReference type="AlphaFoldDB" id="A0AA47MH36"/>
<proteinExistence type="predicted"/>
<dbReference type="PROSITE" id="PS50808">
    <property type="entry name" value="ZF_BED"/>
    <property type="match status" value="1"/>
</dbReference>
<dbReference type="EMBL" id="JAOPHQ010004266">
    <property type="protein sequence ID" value="KAK0140202.1"/>
    <property type="molecule type" value="Genomic_DNA"/>
</dbReference>
<keyword evidence="1" id="KW-0479">Metal-binding</keyword>
<dbReference type="GO" id="GO:0003677">
    <property type="term" value="F:DNA binding"/>
    <property type="evidence" value="ECO:0007669"/>
    <property type="project" value="InterPro"/>
</dbReference>
<reference evidence="6" key="1">
    <citation type="journal article" date="2023" name="Front. Mar. Sci.">
        <title>A new Merluccius polli reference genome to investigate the effects of global change in West African waters.</title>
        <authorList>
            <person name="Mateo J.L."/>
            <person name="Blanco-Fernandez C."/>
            <person name="Garcia-Vazquez E."/>
            <person name="Machado-Schiaffino G."/>
        </authorList>
    </citation>
    <scope>NUCLEOTIDE SEQUENCE</scope>
    <source>
        <strain evidence="6">C29</strain>
        <tissue evidence="6">Fin</tissue>
    </source>
</reference>
<dbReference type="InterPro" id="IPR036236">
    <property type="entry name" value="Znf_C2H2_sf"/>
</dbReference>
<dbReference type="PANTHER" id="PTHR47241:SF1">
    <property type="entry name" value="BED-TYPE DOMAIN-CONTAINING PROTEIN"/>
    <property type="match status" value="1"/>
</dbReference>
<keyword evidence="3" id="KW-0862">Zinc</keyword>
<dbReference type="Proteomes" id="UP001174136">
    <property type="component" value="Unassembled WGS sequence"/>
</dbReference>
<name>A0AA47MH36_MERPO</name>
<dbReference type="SUPFAM" id="SSF57667">
    <property type="entry name" value="beta-beta-alpha zinc fingers"/>
    <property type="match status" value="1"/>
</dbReference>
<evidence type="ECO:0000313" key="6">
    <source>
        <dbReference type="EMBL" id="KAK0140202.1"/>
    </source>
</evidence>
<evidence type="ECO:0000313" key="7">
    <source>
        <dbReference type="Proteomes" id="UP001174136"/>
    </source>
</evidence>
<keyword evidence="2 4" id="KW-0863">Zinc-finger</keyword>
<evidence type="ECO:0000256" key="2">
    <source>
        <dbReference type="ARBA" id="ARBA00022771"/>
    </source>
</evidence>
<dbReference type="GO" id="GO:0008270">
    <property type="term" value="F:zinc ion binding"/>
    <property type="evidence" value="ECO:0007669"/>
    <property type="project" value="UniProtKB-KW"/>
</dbReference>
<evidence type="ECO:0000259" key="5">
    <source>
        <dbReference type="PROSITE" id="PS50808"/>
    </source>
</evidence>
<dbReference type="SMART" id="SM00614">
    <property type="entry name" value="ZnF_BED"/>
    <property type="match status" value="1"/>
</dbReference>
<keyword evidence="7" id="KW-1185">Reference proteome</keyword>
<evidence type="ECO:0000256" key="4">
    <source>
        <dbReference type="PROSITE-ProRule" id="PRU00027"/>
    </source>
</evidence>
<sequence>MSAVWRYFRISNDKSRDCKLCFAKLSRGVKNSAFNSSNLIKHLKNKHNAEFKELDNASSGKLHQPTLQQTLEKREKIVLEPKYEIPSHHITETVLPKLHDFTSTACCRTFCIAVVFDDMLKTWGLPKSAAHVVLRDNAKNMIKSMSDGGLPSLPCVTHTHQLAVNEGLLAQRSVADVVAVGRKIVGHFKHSAFHA</sequence>
<evidence type="ECO:0000256" key="1">
    <source>
        <dbReference type="ARBA" id="ARBA00022723"/>
    </source>
</evidence>
<evidence type="ECO:0000256" key="3">
    <source>
        <dbReference type="ARBA" id="ARBA00022833"/>
    </source>
</evidence>
<dbReference type="PANTHER" id="PTHR47241">
    <property type="entry name" value="FINGER PROTEIN, PUTATIVE-RELATED"/>
    <property type="match status" value="1"/>
</dbReference>
<dbReference type="SUPFAM" id="SSF53098">
    <property type="entry name" value="Ribonuclease H-like"/>
    <property type="match status" value="1"/>
</dbReference>
<dbReference type="InterPro" id="IPR012337">
    <property type="entry name" value="RNaseH-like_sf"/>
</dbReference>
<accession>A0AA47MH36</accession>
<protein>
    <recommendedName>
        <fullName evidence="5">BED-type domain-containing protein</fullName>
    </recommendedName>
</protein>
<dbReference type="InterPro" id="IPR052865">
    <property type="entry name" value="Zinc_finger_BED"/>
</dbReference>
<dbReference type="GO" id="GO:0005634">
    <property type="term" value="C:nucleus"/>
    <property type="evidence" value="ECO:0007669"/>
    <property type="project" value="TreeGrafter"/>
</dbReference>
<comment type="caution">
    <text evidence="6">The sequence shown here is derived from an EMBL/GenBank/DDBJ whole genome shotgun (WGS) entry which is preliminary data.</text>
</comment>
<dbReference type="InterPro" id="IPR003656">
    <property type="entry name" value="Znf_BED"/>
</dbReference>
<organism evidence="6 7">
    <name type="scientific">Merluccius polli</name>
    <name type="common">Benguela hake</name>
    <name type="synonym">Merluccius cadenati</name>
    <dbReference type="NCBI Taxonomy" id="89951"/>
    <lineage>
        <taxon>Eukaryota</taxon>
        <taxon>Metazoa</taxon>
        <taxon>Chordata</taxon>
        <taxon>Craniata</taxon>
        <taxon>Vertebrata</taxon>
        <taxon>Euteleostomi</taxon>
        <taxon>Actinopterygii</taxon>
        <taxon>Neopterygii</taxon>
        <taxon>Teleostei</taxon>
        <taxon>Neoteleostei</taxon>
        <taxon>Acanthomorphata</taxon>
        <taxon>Zeiogadaria</taxon>
        <taxon>Gadariae</taxon>
        <taxon>Gadiformes</taxon>
        <taxon>Gadoidei</taxon>
        <taxon>Merlucciidae</taxon>
        <taxon>Merluccius</taxon>
    </lineage>
</organism>
<feature type="domain" description="BED-type" evidence="5">
    <location>
        <begin position="1"/>
        <end position="54"/>
    </location>
</feature>
<gene>
    <name evidence="6" type="ORF">N1851_022856</name>
</gene>